<feature type="domain" description="Transposase IS66 C-terminal" evidence="1">
    <location>
        <begin position="11"/>
        <end position="47"/>
    </location>
</feature>
<name>T0ZG73_9ZZZZ</name>
<feature type="non-terminal residue" evidence="2">
    <location>
        <position position="1"/>
    </location>
</feature>
<proteinExistence type="predicted"/>
<reference evidence="2" key="2">
    <citation type="journal article" date="2014" name="ISME J.">
        <title>Microbial stratification in low pH oxic and suboxic macroscopic growths along an acid mine drainage.</title>
        <authorList>
            <person name="Mendez-Garcia C."/>
            <person name="Mesa V."/>
            <person name="Sprenger R.R."/>
            <person name="Richter M."/>
            <person name="Diez M.S."/>
            <person name="Solano J."/>
            <person name="Bargiela R."/>
            <person name="Golyshina O.V."/>
            <person name="Manteca A."/>
            <person name="Ramos J.L."/>
            <person name="Gallego J.R."/>
            <person name="Llorente I."/>
            <person name="Martins Dos Santos V.A."/>
            <person name="Jensen O.N."/>
            <person name="Pelaez A.I."/>
            <person name="Sanchez J."/>
            <person name="Ferrer M."/>
        </authorList>
    </citation>
    <scope>NUCLEOTIDE SEQUENCE</scope>
</reference>
<dbReference type="InterPro" id="IPR039552">
    <property type="entry name" value="IS66_C"/>
</dbReference>
<organism evidence="2">
    <name type="scientific">mine drainage metagenome</name>
    <dbReference type="NCBI Taxonomy" id="410659"/>
    <lineage>
        <taxon>unclassified sequences</taxon>
        <taxon>metagenomes</taxon>
        <taxon>ecological metagenomes</taxon>
    </lineage>
</organism>
<gene>
    <name evidence="2" type="ORF">B1B_13874</name>
</gene>
<dbReference type="EMBL" id="AUZY01009146">
    <property type="protein sequence ID" value="EQD43327.1"/>
    <property type="molecule type" value="Genomic_DNA"/>
</dbReference>
<reference evidence="2" key="1">
    <citation type="submission" date="2013-08" db="EMBL/GenBank/DDBJ databases">
        <authorList>
            <person name="Mendez C."/>
            <person name="Richter M."/>
            <person name="Ferrer M."/>
            <person name="Sanchez J."/>
        </authorList>
    </citation>
    <scope>NUCLEOTIDE SEQUENCE</scope>
</reference>
<dbReference type="AlphaFoldDB" id="T0ZG73"/>
<evidence type="ECO:0000313" key="2">
    <source>
        <dbReference type="EMBL" id="EQD43327.1"/>
    </source>
</evidence>
<protein>
    <submittedName>
        <fullName evidence="2">Transposase IS66</fullName>
    </submittedName>
</protein>
<accession>T0ZG73</accession>
<dbReference type="Pfam" id="PF13817">
    <property type="entry name" value="DDE_Tnp_IS66_C"/>
    <property type="match status" value="1"/>
</dbReference>
<evidence type="ECO:0000259" key="1">
    <source>
        <dbReference type="Pfam" id="PF13817"/>
    </source>
</evidence>
<sequence length="64" mass="7062">PVVSKSLTRSASAKLNDVEPLAYLTDILQRIVSGQTKVTDLDSLLPWNWKRSRQSTDHIAQAAA</sequence>
<comment type="caution">
    <text evidence="2">The sequence shown here is derived from an EMBL/GenBank/DDBJ whole genome shotgun (WGS) entry which is preliminary data.</text>
</comment>